<dbReference type="Pfam" id="PF00069">
    <property type="entry name" value="Pkinase"/>
    <property type="match status" value="2"/>
</dbReference>
<dbReference type="EMBL" id="WVTB01000048">
    <property type="protein sequence ID" value="KAF3804868.1"/>
    <property type="molecule type" value="Genomic_DNA"/>
</dbReference>
<evidence type="ECO:0000313" key="11">
    <source>
        <dbReference type="EMBL" id="KAF3804868.1"/>
    </source>
</evidence>
<organism evidence="11 12">
    <name type="scientific">Colletotrichum gloeosporioides</name>
    <name type="common">Anthracnose fungus</name>
    <name type="synonym">Glomerella cingulata</name>
    <dbReference type="NCBI Taxonomy" id="474922"/>
    <lineage>
        <taxon>Eukaryota</taxon>
        <taxon>Fungi</taxon>
        <taxon>Dikarya</taxon>
        <taxon>Ascomycota</taxon>
        <taxon>Pezizomycotina</taxon>
        <taxon>Sordariomycetes</taxon>
        <taxon>Hypocreomycetidae</taxon>
        <taxon>Glomerellales</taxon>
        <taxon>Glomerellaceae</taxon>
        <taxon>Colletotrichum</taxon>
        <taxon>Colletotrichum gloeosporioides species complex</taxon>
    </lineage>
</organism>
<dbReference type="GO" id="GO:0005524">
    <property type="term" value="F:ATP binding"/>
    <property type="evidence" value="ECO:0007669"/>
    <property type="project" value="UniProtKB-UniRule"/>
</dbReference>
<evidence type="ECO:0000313" key="12">
    <source>
        <dbReference type="Proteomes" id="UP000613401"/>
    </source>
</evidence>
<evidence type="ECO:0000256" key="4">
    <source>
        <dbReference type="ARBA" id="ARBA00022741"/>
    </source>
</evidence>
<feature type="domain" description="Protein kinase" evidence="10">
    <location>
        <begin position="44"/>
        <end position="418"/>
    </location>
</feature>
<dbReference type="SUPFAM" id="SSF56112">
    <property type="entry name" value="Protein kinase-like (PK-like)"/>
    <property type="match status" value="1"/>
</dbReference>
<dbReference type="InterPro" id="IPR011009">
    <property type="entry name" value="Kinase-like_dom_sf"/>
</dbReference>
<reference evidence="11" key="2">
    <citation type="submission" date="2020-03" db="EMBL/GenBank/DDBJ databases">
        <authorList>
            <person name="Fu F.-F."/>
            <person name="Chen J."/>
        </authorList>
    </citation>
    <scope>NUCLEOTIDE SEQUENCE</scope>
    <source>
        <strain evidence="11">Lc1</strain>
    </source>
</reference>
<feature type="binding site" evidence="9">
    <location>
        <position position="81"/>
    </location>
    <ligand>
        <name>ATP</name>
        <dbReference type="ChEBI" id="CHEBI:30616"/>
    </ligand>
</feature>
<comment type="caution">
    <text evidence="11">The sequence shown here is derived from an EMBL/GenBank/DDBJ whole genome shotgun (WGS) entry which is preliminary data.</text>
</comment>
<dbReference type="EC" id="2.7.11.1" evidence="1"/>
<dbReference type="Gene3D" id="1.10.510.10">
    <property type="entry name" value="Transferase(Phosphotransferase) domain 1"/>
    <property type="match status" value="1"/>
</dbReference>
<keyword evidence="2" id="KW-0723">Serine/threonine-protein kinase</keyword>
<dbReference type="PROSITE" id="PS00108">
    <property type="entry name" value="PROTEIN_KINASE_ST"/>
    <property type="match status" value="1"/>
</dbReference>
<evidence type="ECO:0000256" key="8">
    <source>
        <dbReference type="ARBA" id="ARBA00048679"/>
    </source>
</evidence>
<accession>A0A8H4CJ09</accession>
<protein>
    <recommendedName>
        <fullName evidence="1">non-specific serine/threonine protein kinase</fullName>
        <ecNumber evidence="1">2.7.11.1</ecNumber>
    </recommendedName>
</protein>
<comment type="catalytic activity">
    <reaction evidence="7">
        <text>L-threonyl-[protein] + ATP = O-phospho-L-threonyl-[protein] + ADP + H(+)</text>
        <dbReference type="Rhea" id="RHEA:46608"/>
        <dbReference type="Rhea" id="RHEA-COMP:11060"/>
        <dbReference type="Rhea" id="RHEA-COMP:11605"/>
        <dbReference type="ChEBI" id="CHEBI:15378"/>
        <dbReference type="ChEBI" id="CHEBI:30013"/>
        <dbReference type="ChEBI" id="CHEBI:30616"/>
        <dbReference type="ChEBI" id="CHEBI:61977"/>
        <dbReference type="ChEBI" id="CHEBI:456216"/>
        <dbReference type="EC" id="2.7.11.1"/>
    </reaction>
</comment>
<evidence type="ECO:0000256" key="9">
    <source>
        <dbReference type="PROSITE-ProRule" id="PRU10141"/>
    </source>
</evidence>
<dbReference type="PANTHER" id="PTHR24356">
    <property type="entry name" value="SERINE/THREONINE-PROTEIN KINASE"/>
    <property type="match status" value="1"/>
</dbReference>
<keyword evidence="5 11" id="KW-0418">Kinase</keyword>
<evidence type="ECO:0000256" key="2">
    <source>
        <dbReference type="ARBA" id="ARBA00022527"/>
    </source>
</evidence>
<evidence type="ECO:0000256" key="3">
    <source>
        <dbReference type="ARBA" id="ARBA00022679"/>
    </source>
</evidence>
<dbReference type="InterPro" id="IPR008271">
    <property type="entry name" value="Ser/Thr_kinase_AS"/>
</dbReference>
<dbReference type="InterPro" id="IPR000719">
    <property type="entry name" value="Prot_kinase_dom"/>
</dbReference>
<dbReference type="InterPro" id="IPR050236">
    <property type="entry name" value="Ser_Thr_kinase_AGC"/>
</dbReference>
<name>A0A8H4CJ09_COLGL</name>
<dbReference type="PROSITE" id="PS50011">
    <property type="entry name" value="PROTEIN_KINASE_DOM"/>
    <property type="match status" value="1"/>
</dbReference>
<comment type="catalytic activity">
    <reaction evidence="8">
        <text>L-seryl-[protein] + ATP = O-phospho-L-seryl-[protein] + ADP + H(+)</text>
        <dbReference type="Rhea" id="RHEA:17989"/>
        <dbReference type="Rhea" id="RHEA-COMP:9863"/>
        <dbReference type="Rhea" id="RHEA-COMP:11604"/>
        <dbReference type="ChEBI" id="CHEBI:15378"/>
        <dbReference type="ChEBI" id="CHEBI:29999"/>
        <dbReference type="ChEBI" id="CHEBI:30616"/>
        <dbReference type="ChEBI" id="CHEBI:83421"/>
        <dbReference type="ChEBI" id="CHEBI:456216"/>
        <dbReference type="EC" id="2.7.11.1"/>
    </reaction>
</comment>
<dbReference type="PROSITE" id="PS00107">
    <property type="entry name" value="PROTEIN_KINASE_ATP"/>
    <property type="match status" value="1"/>
</dbReference>
<dbReference type="SMART" id="SM00220">
    <property type="entry name" value="S_TKc"/>
    <property type="match status" value="1"/>
</dbReference>
<dbReference type="GeneID" id="69011293"/>
<dbReference type="Gene3D" id="3.30.200.20">
    <property type="entry name" value="Phosphorylase Kinase, domain 1"/>
    <property type="match status" value="1"/>
</dbReference>
<evidence type="ECO:0000256" key="7">
    <source>
        <dbReference type="ARBA" id="ARBA00047899"/>
    </source>
</evidence>
<keyword evidence="3" id="KW-0808">Transferase</keyword>
<evidence type="ECO:0000256" key="1">
    <source>
        <dbReference type="ARBA" id="ARBA00012513"/>
    </source>
</evidence>
<dbReference type="Proteomes" id="UP000613401">
    <property type="component" value="Unassembled WGS sequence"/>
</dbReference>
<dbReference type="InterPro" id="IPR017441">
    <property type="entry name" value="Protein_kinase_ATP_BS"/>
</dbReference>
<evidence type="ECO:0000256" key="6">
    <source>
        <dbReference type="ARBA" id="ARBA00022840"/>
    </source>
</evidence>
<dbReference type="PANTHER" id="PTHR24356:SF400">
    <property type="entry name" value="SERINE_THREONINE-PROTEIN KINASE CBK1"/>
    <property type="match status" value="1"/>
</dbReference>
<dbReference type="RefSeq" id="XP_045264027.1">
    <property type="nucleotide sequence ID" value="XM_045404192.1"/>
</dbReference>
<keyword evidence="6 9" id="KW-0067">ATP-binding</keyword>
<keyword evidence="12" id="KW-1185">Reference proteome</keyword>
<dbReference type="GO" id="GO:0035556">
    <property type="term" value="P:intracellular signal transduction"/>
    <property type="evidence" value="ECO:0007669"/>
    <property type="project" value="TreeGrafter"/>
</dbReference>
<evidence type="ECO:0000259" key="10">
    <source>
        <dbReference type="PROSITE" id="PS50011"/>
    </source>
</evidence>
<keyword evidence="4 9" id="KW-0547">Nucleotide-binding</keyword>
<dbReference type="GO" id="GO:0004674">
    <property type="term" value="F:protein serine/threonine kinase activity"/>
    <property type="evidence" value="ECO:0007669"/>
    <property type="project" value="UniProtKB-KW"/>
</dbReference>
<evidence type="ECO:0000256" key="5">
    <source>
        <dbReference type="ARBA" id="ARBA00022777"/>
    </source>
</evidence>
<reference evidence="11" key="1">
    <citation type="journal article" date="2020" name="Phytopathology">
        <title>Genome sequence and comparative analysis of Colletotrichum gloeosporioides isolated from Liriodendron leaves.</title>
        <authorList>
            <person name="Fu F.F."/>
            <person name="Hao Z."/>
            <person name="Wang P."/>
            <person name="Lu Y."/>
            <person name="Xue L.J."/>
            <person name="Wei G."/>
            <person name="Tian Y."/>
            <person name="Baishi H."/>
            <person name="Xu H."/>
            <person name="Shi J."/>
            <person name="Cheng T."/>
            <person name="Wang G."/>
            <person name="Yi Y."/>
            <person name="Chen J."/>
        </authorList>
    </citation>
    <scope>NUCLEOTIDE SEQUENCE</scope>
    <source>
        <strain evidence="11">Lc1</strain>
    </source>
</reference>
<sequence length="619" mass="71869">MDLNLRNQRVDKAQSCRSILSTWSTKASENSKHGHPLGLCVDDFKTMSILGKGSFGVVKLVRKVVRDKYARRKYNEVYAMKIIRKSDMIRSCQEGHLRAERDFLVAASDSEWIVPLLFSFQDMANLYLVMDYMPGGDFLGLLIREKVLSESRTRFYVAEMILCVEEAHRLGCIHRDVKPDNFLIGADGHLKISDFGLAFDDHWSHDTSYYKWQRQGLLSKQTFALNGDYEDRKSNSEQAQKQSSCQLNCTRHEPPFQVVQGSKLLLRERLGQENRNGNNRPRGSSDCLLVDDLLNWRATATRRSHARSVVGTSQYMAPEVVMGESIGIILYECLYGYTPFISDKGRQYTKKNITKFKGSLAFPEEPPVSDACKDLINCLLREKHHRLSSPQYRDQEGLIRRQYVFSNDASDIKRHPWLRGIKWSELRERTPQWLPLIRGDLDTRYFEEDEPISDWSETSSCGVQNVVDESEVIPERIRLKLRRSLAACDYREEHVAFLVNAIKQPYDSTRLKQIDRDIDECFSRLSYDGKNGLKEYVRKYGQKERKRPRDMLLRDPDTKDEVMQLRKQTAFLGYSWRKPRSRLRPAPARFDDEPYDAVLQGETFAYPSQIESLQPAQTF</sequence>
<gene>
    <name evidence="11" type="ORF">GCG54_00004137</name>
</gene>
<proteinExistence type="predicted"/>
<dbReference type="AlphaFoldDB" id="A0A8H4CJ09"/>